<accession>A0A8R1WQD4</accession>
<dbReference type="RefSeq" id="XP_004930871.3">
    <property type="nucleotide sequence ID" value="XM_004930814.5"/>
</dbReference>
<reference evidence="3" key="1">
    <citation type="journal article" date="2008" name="Insect Biochem. Mol. Biol.">
        <title>The genome of a lepidopteran model insect, the silkworm Bombyx mori.</title>
        <authorList>
            <consortium name="International Silkworm Genome Consortium"/>
        </authorList>
    </citation>
    <scope>NUCLEOTIDE SEQUENCE [LARGE SCALE GENOMIC DNA]</scope>
    <source>
        <strain evidence="3">p50T</strain>
    </source>
</reference>
<dbReference type="Proteomes" id="UP000005204">
    <property type="component" value="Unassembled WGS sequence"/>
</dbReference>
<dbReference type="GeneID" id="101737370"/>
<dbReference type="KEGG" id="bmor:101737370"/>
<feature type="compositionally biased region" description="Basic residues" evidence="1">
    <location>
        <begin position="72"/>
        <end position="82"/>
    </location>
</feature>
<reference evidence="2" key="2">
    <citation type="submission" date="2022-06" db="UniProtKB">
        <authorList>
            <consortium name="EnsemblMetazoa"/>
        </authorList>
    </citation>
    <scope>IDENTIFICATION</scope>
    <source>
        <strain evidence="2">p50T (Dazao)</strain>
    </source>
</reference>
<feature type="compositionally biased region" description="Basic residues" evidence="1">
    <location>
        <begin position="90"/>
        <end position="100"/>
    </location>
</feature>
<proteinExistence type="predicted"/>
<name>A0A8R1WQD4_BOMMO</name>
<protein>
    <submittedName>
        <fullName evidence="2">Uncharacterized protein</fullName>
    </submittedName>
</protein>
<sequence>MKCHFDVIFGNISKFDSEASYIKKYNFKLMDGYAYPYPGSFTPMPPMEGNYPDHGDGMGVYYDNMNDGAERRRSRSKHRSRKRQTDRSRSSQRSKCRSKSRSQSNSRSRSLSRTRTVSRSASGSKKDLKLNQPGFWDAFKVLYLTPSKHKNNTPKYLATKKRQDRIKELMKKDGLGSKRWLLYPRNAIRSEQDVVCRENCDQRIKVDGDYLRKCKKKKKIDRDAPIAKLKRWELLFYEKLGFIQAV</sequence>
<organism evidence="2 3">
    <name type="scientific">Bombyx mori</name>
    <name type="common">Silk moth</name>
    <dbReference type="NCBI Taxonomy" id="7091"/>
    <lineage>
        <taxon>Eukaryota</taxon>
        <taxon>Metazoa</taxon>
        <taxon>Ecdysozoa</taxon>
        <taxon>Arthropoda</taxon>
        <taxon>Hexapoda</taxon>
        <taxon>Insecta</taxon>
        <taxon>Pterygota</taxon>
        <taxon>Neoptera</taxon>
        <taxon>Endopterygota</taxon>
        <taxon>Lepidoptera</taxon>
        <taxon>Glossata</taxon>
        <taxon>Ditrysia</taxon>
        <taxon>Bombycoidea</taxon>
        <taxon>Bombycidae</taxon>
        <taxon>Bombycinae</taxon>
        <taxon>Bombyx</taxon>
    </lineage>
</organism>
<evidence type="ECO:0000313" key="3">
    <source>
        <dbReference type="Proteomes" id="UP000005204"/>
    </source>
</evidence>
<keyword evidence="3" id="KW-1185">Reference proteome</keyword>
<dbReference type="EnsemblMetazoa" id="XM_004930814.4">
    <property type="protein sequence ID" value="XP_004930871.3"/>
    <property type="gene ID" value="LOC101737370"/>
</dbReference>
<dbReference type="AlphaFoldDB" id="A0A8R1WQD4"/>
<feature type="region of interest" description="Disordered" evidence="1">
    <location>
        <begin position="58"/>
        <end position="127"/>
    </location>
</feature>
<feature type="compositionally biased region" description="Low complexity" evidence="1">
    <location>
        <begin position="101"/>
        <end position="123"/>
    </location>
</feature>
<evidence type="ECO:0000256" key="1">
    <source>
        <dbReference type="SAM" id="MobiDB-lite"/>
    </source>
</evidence>
<evidence type="ECO:0000313" key="2">
    <source>
        <dbReference type="EnsemblMetazoa" id="XP_004930871.3"/>
    </source>
</evidence>